<dbReference type="Proteomes" id="UP000596049">
    <property type="component" value="Chromosome"/>
</dbReference>
<protein>
    <submittedName>
        <fullName evidence="1">Uncharacterized protein</fullName>
    </submittedName>
</protein>
<name>A0ABX7ALE1_9BACI</name>
<accession>A0ABX7ALE1</accession>
<evidence type="ECO:0000313" key="1">
    <source>
        <dbReference type="EMBL" id="QQP10707.1"/>
    </source>
</evidence>
<keyword evidence="2" id="KW-1185">Reference proteome</keyword>
<organism evidence="1 2">
    <name type="scientific">Lysinibacillus agricola</name>
    <dbReference type="NCBI Taxonomy" id="2590012"/>
    <lineage>
        <taxon>Bacteria</taxon>
        <taxon>Bacillati</taxon>
        <taxon>Bacillota</taxon>
        <taxon>Bacilli</taxon>
        <taxon>Bacillales</taxon>
        <taxon>Bacillaceae</taxon>
        <taxon>Lysinibacillus</taxon>
    </lineage>
</organism>
<gene>
    <name evidence="1" type="ORF">FJQ98_15785</name>
</gene>
<dbReference type="EMBL" id="CP067341">
    <property type="protein sequence ID" value="QQP10707.1"/>
    <property type="molecule type" value="Genomic_DNA"/>
</dbReference>
<dbReference type="RefSeq" id="WP_158003092.1">
    <property type="nucleotide sequence ID" value="NZ_CP067341.1"/>
</dbReference>
<proteinExistence type="predicted"/>
<sequence length="55" mass="6565">MGKMKNFDDLKVRSIPSVKAVEFDYSDEAKKNREQLEDNIIDLFVSYFKNNTYRN</sequence>
<evidence type="ECO:0000313" key="2">
    <source>
        <dbReference type="Proteomes" id="UP000596049"/>
    </source>
</evidence>
<reference evidence="1 2" key="1">
    <citation type="submission" date="2020-01" db="EMBL/GenBank/DDBJ databases">
        <authorList>
            <person name="Liu G."/>
            <person name="Liu B."/>
        </authorList>
    </citation>
    <scope>NUCLEOTIDE SEQUENCE [LARGE SCALE GENOMIC DNA]</scope>
    <source>
        <strain evidence="1 2">FJAT-51161</strain>
    </source>
</reference>